<evidence type="ECO:0000256" key="3">
    <source>
        <dbReference type="ARBA" id="ARBA00022558"/>
    </source>
</evidence>
<dbReference type="Pfam" id="PF00345">
    <property type="entry name" value="PapD_N"/>
    <property type="match status" value="1"/>
</dbReference>
<keyword evidence="6 8" id="KW-0143">Chaperone</keyword>
<evidence type="ECO:0000313" key="12">
    <source>
        <dbReference type="EMBL" id="PWD81123.1"/>
    </source>
</evidence>
<comment type="similarity">
    <text evidence="2 8">Belongs to the periplasmic pilus chaperone family.</text>
</comment>
<dbReference type="RefSeq" id="WP_109189027.1">
    <property type="nucleotide sequence ID" value="NZ_BMYA01000003.1"/>
</dbReference>
<keyword evidence="5" id="KW-0574">Periplasm</keyword>
<keyword evidence="3" id="KW-1029">Fimbrium biogenesis</keyword>
<evidence type="ECO:0000256" key="9">
    <source>
        <dbReference type="SAM" id="SignalP"/>
    </source>
</evidence>
<dbReference type="PANTHER" id="PTHR30251:SF5">
    <property type="entry name" value="FIMBRIAL CHAPARONE PROTEIN"/>
    <property type="match status" value="1"/>
</dbReference>
<dbReference type="Gene3D" id="2.60.40.10">
    <property type="entry name" value="Immunoglobulins"/>
    <property type="match status" value="2"/>
</dbReference>
<dbReference type="AlphaFoldDB" id="A0A2U2AEP7"/>
<dbReference type="PRINTS" id="PR00969">
    <property type="entry name" value="CHAPERONPILI"/>
</dbReference>
<feature type="chain" id="PRO_5015576377" evidence="9">
    <location>
        <begin position="19"/>
        <end position="235"/>
    </location>
</feature>
<evidence type="ECO:0000256" key="5">
    <source>
        <dbReference type="ARBA" id="ARBA00022764"/>
    </source>
</evidence>
<feature type="domain" description="Pili assembly chaperone N-terminal" evidence="10">
    <location>
        <begin position="20"/>
        <end position="139"/>
    </location>
</feature>
<dbReference type="OrthoDB" id="9131059at2"/>
<gene>
    <name evidence="12" type="ORF">DC083_04280</name>
</gene>
<evidence type="ECO:0000256" key="7">
    <source>
        <dbReference type="ARBA" id="ARBA00023319"/>
    </source>
</evidence>
<dbReference type="InterPro" id="IPR018046">
    <property type="entry name" value="Pili_assmbl_chaperone_CS"/>
</dbReference>
<dbReference type="PANTHER" id="PTHR30251">
    <property type="entry name" value="PILUS ASSEMBLY CHAPERONE"/>
    <property type="match status" value="1"/>
</dbReference>
<dbReference type="Pfam" id="PF02753">
    <property type="entry name" value="PapD_C"/>
    <property type="match status" value="1"/>
</dbReference>
<proteinExistence type="inferred from homology"/>
<dbReference type="InterPro" id="IPR016147">
    <property type="entry name" value="Pili_assmbl_chaperone_N"/>
</dbReference>
<sequence length="235" mass="26553">MKKRLFILAIALLNVSFAQLTLDRTRIIFDKGQTNSQSIVVTNTSKTEPFLAQSWMEDEHNRKIESPLVALPILQRVNPGQNKQVKISLAGQDNLPTDRESLLYFNVLGVPPKNNQIENQLNIAIQSKVKLFYRPKGLKKYANNDWLKEMQVNKNGNSYILENPTPYHFVIFAVSNGSKGKLQEDDIIVKPFGKSTVNRSLGNNPTFYFINDFGGTVSQSYQCNGNHCTLMAESN</sequence>
<dbReference type="GO" id="GO:0030288">
    <property type="term" value="C:outer membrane-bounded periplasmic space"/>
    <property type="evidence" value="ECO:0007669"/>
    <property type="project" value="InterPro"/>
</dbReference>
<keyword evidence="13" id="KW-1185">Reference proteome</keyword>
<dbReference type="SUPFAM" id="SSF49354">
    <property type="entry name" value="PapD-like"/>
    <property type="match status" value="1"/>
</dbReference>
<keyword evidence="4 9" id="KW-0732">Signal</keyword>
<accession>A0A2U2AEP7</accession>
<dbReference type="InterPro" id="IPR036316">
    <property type="entry name" value="Pili_assmbl_chap_C_dom_sf"/>
</dbReference>
<organism evidence="12 13">
    <name type="scientific">Ignatzschineria ureiclastica</name>
    <dbReference type="NCBI Taxonomy" id="472582"/>
    <lineage>
        <taxon>Bacteria</taxon>
        <taxon>Pseudomonadati</taxon>
        <taxon>Pseudomonadota</taxon>
        <taxon>Gammaproteobacteria</taxon>
        <taxon>Cardiobacteriales</taxon>
        <taxon>Ignatzschineriaceae</taxon>
        <taxon>Ignatzschineria</taxon>
    </lineage>
</organism>
<dbReference type="InterPro" id="IPR013783">
    <property type="entry name" value="Ig-like_fold"/>
</dbReference>
<comment type="caution">
    <text evidence="12">The sequence shown here is derived from an EMBL/GenBank/DDBJ whole genome shotgun (WGS) entry which is preliminary data.</text>
</comment>
<dbReference type="InterPro" id="IPR008962">
    <property type="entry name" value="PapD-like_sf"/>
</dbReference>
<evidence type="ECO:0000256" key="2">
    <source>
        <dbReference type="ARBA" id="ARBA00007399"/>
    </source>
</evidence>
<dbReference type="FunFam" id="2.60.40.10:FF:000458">
    <property type="entry name" value="Molecular chaperone FimC"/>
    <property type="match status" value="1"/>
</dbReference>
<keyword evidence="7" id="KW-0393">Immunoglobulin domain</keyword>
<evidence type="ECO:0000256" key="1">
    <source>
        <dbReference type="ARBA" id="ARBA00004418"/>
    </source>
</evidence>
<dbReference type="Proteomes" id="UP000245020">
    <property type="component" value="Unassembled WGS sequence"/>
</dbReference>
<dbReference type="SUPFAM" id="SSF49584">
    <property type="entry name" value="Periplasmic chaperone C-domain"/>
    <property type="match status" value="1"/>
</dbReference>
<evidence type="ECO:0000313" key="13">
    <source>
        <dbReference type="Proteomes" id="UP000245020"/>
    </source>
</evidence>
<dbReference type="InterPro" id="IPR050643">
    <property type="entry name" value="Periplasmic_pilus_chap"/>
</dbReference>
<dbReference type="EMBL" id="QEWQ01000003">
    <property type="protein sequence ID" value="PWD81123.1"/>
    <property type="molecule type" value="Genomic_DNA"/>
</dbReference>
<dbReference type="GO" id="GO:0071555">
    <property type="term" value="P:cell wall organization"/>
    <property type="evidence" value="ECO:0007669"/>
    <property type="project" value="InterPro"/>
</dbReference>
<reference evidence="13" key="1">
    <citation type="submission" date="2018-05" db="EMBL/GenBank/DDBJ databases">
        <title>Ignatzschineria dubaiensis sp. nov., isolated from necrotic foot tissues of dromedaries (Camelus dromedarius) and associated maggots in Dubai, United Arab Emirates.</title>
        <authorList>
            <person name="Tsang C.C."/>
            <person name="Tang J.Y.M."/>
            <person name="Fong J.Y.H."/>
            <person name="Kinne J."/>
            <person name="Lee H.H."/>
            <person name="Joseph M."/>
            <person name="Jose S."/>
            <person name="Schuster R.K."/>
            <person name="Tang Y."/>
            <person name="Sivakumar S."/>
            <person name="Chen J.H.K."/>
            <person name="Teng J.L.L."/>
            <person name="Lau S.K.P."/>
            <person name="Wernery U."/>
            <person name="Woo P.C.Y."/>
        </authorList>
    </citation>
    <scope>NUCLEOTIDE SEQUENCE [LARGE SCALE GENOMIC DNA]</scope>
    <source>
        <strain evidence="13">KCTC 22644</strain>
    </source>
</reference>
<dbReference type="InterPro" id="IPR016148">
    <property type="entry name" value="Pili_assmbl_chaperone_C"/>
</dbReference>
<comment type="subcellular location">
    <subcellularLocation>
        <location evidence="1 8">Periplasm</location>
    </subcellularLocation>
</comment>
<protein>
    <submittedName>
        <fullName evidence="12">Molecular chaperone</fullName>
    </submittedName>
</protein>
<evidence type="ECO:0000256" key="6">
    <source>
        <dbReference type="ARBA" id="ARBA00023186"/>
    </source>
</evidence>
<feature type="domain" description="Pili assembly chaperone C-terminal" evidence="11">
    <location>
        <begin position="162"/>
        <end position="217"/>
    </location>
</feature>
<evidence type="ECO:0000256" key="4">
    <source>
        <dbReference type="ARBA" id="ARBA00022729"/>
    </source>
</evidence>
<evidence type="ECO:0000256" key="8">
    <source>
        <dbReference type="RuleBase" id="RU003918"/>
    </source>
</evidence>
<dbReference type="InterPro" id="IPR001829">
    <property type="entry name" value="Pili_assmbl_chaperone_bac"/>
</dbReference>
<evidence type="ECO:0000259" key="10">
    <source>
        <dbReference type="Pfam" id="PF00345"/>
    </source>
</evidence>
<dbReference type="PROSITE" id="PS00635">
    <property type="entry name" value="PILI_CHAPERONE"/>
    <property type="match status" value="1"/>
</dbReference>
<name>A0A2U2AEP7_9GAMM</name>
<evidence type="ECO:0000259" key="11">
    <source>
        <dbReference type="Pfam" id="PF02753"/>
    </source>
</evidence>
<feature type="signal peptide" evidence="9">
    <location>
        <begin position="1"/>
        <end position="18"/>
    </location>
</feature>